<dbReference type="Pfam" id="PF06089">
    <property type="entry name" value="Asparaginase_II"/>
    <property type="match status" value="1"/>
</dbReference>
<name>A0A511XF89_9PROT</name>
<protein>
    <submittedName>
        <fullName evidence="1">Asparaginase</fullName>
    </submittedName>
</protein>
<dbReference type="RefSeq" id="WP_026399135.1">
    <property type="nucleotide sequence ID" value="NZ_AUBI01000034.1"/>
</dbReference>
<reference evidence="1 2" key="1">
    <citation type="submission" date="2019-07" db="EMBL/GenBank/DDBJ databases">
        <title>Whole genome shotgun sequence of Acetobacter nitrogenifigens NBRC 105050.</title>
        <authorList>
            <person name="Hosoyama A."/>
            <person name="Uohara A."/>
            <person name="Ohji S."/>
            <person name="Ichikawa N."/>
        </authorList>
    </citation>
    <scope>NUCLEOTIDE SEQUENCE [LARGE SCALE GENOMIC DNA]</scope>
    <source>
        <strain evidence="1 2">NBRC 105050</strain>
    </source>
</reference>
<dbReference type="Proteomes" id="UP000321635">
    <property type="component" value="Unassembled WGS sequence"/>
</dbReference>
<evidence type="ECO:0000313" key="2">
    <source>
        <dbReference type="Proteomes" id="UP000321635"/>
    </source>
</evidence>
<dbReference type="InterPro" id="IPR010349">
    <property type="entry name" value="Asparaginase_II"/>
</dbReference>
<sequence length="346" mass="35776">MTTEHASHRTDAPLAEVLRGGRVESLHLGVIVVSDATGAIVFSQGDIDAPVFPRSTVKALQALPLIESGAADRFGLIPEDLALACASHAGEPAHAAAAARILGRLGRDQTSLECGAHWPTNAAAARGLAAAGEEPCALHNNCSGKHSGFICVACAEGIDVEGYIRPDHPVMQRVAQTMTEVTGAAHDASNRGVDGCSIPTYAIPMRALALAYARFATGQGFSPDRARAAERLRRAVASAPFMVSGTGGFDTVVMEALGERAFTKIGAEGVLVASLPQTGLGVAIKCRDGGLRGAEAAMAAVLARFGGEGVSDSPVLAGWTEQELRNWNGISVGAVRVAEDLRRRLG</sequence>
<gene>
    <name evidence="1" type="ORF">ANI02nite_35010</name>
</gene>
<dbReference type="EMBL" id="BJYF01000051">
    <property type="protein sequence ID" value="GEN61617.1"/>
    <property type="molecule type" value="Genomic_DNA"/>
</dbReference>
<organism evidence="1 2">
    <name type="scientific">Acetobacter nitrogenifigens DSM 23921 = NBRC 105050</name>
    <dbReference type="NCBI Taxonomy" id="1120919"/>
    <lineage>
        <taxon>Bacteria</taxon>
        <taxon>Pseudomonadati</taxon>
        <taxon>Pseudomonadota</taxon>
        <taxon>Alphaproteobacteria</taxon>
        <taxon>Acetobacterales</taxon>
        <taxon>Acetobacteraceae</taxon>
        <taxon>Acetobacter</taxon>
    </lineage>
</organism>
<dbReference type="PANTHER" id="PTHR42110">
    <property type="entry name" value="L-ASPARAGINASE, PUTATIVE (AFU_ORTHOLOGUE AFUA_3G11890)-RELATED"/>
    <property type="match status" value="1"/>
</dbReference>
<dbReference type="OrthoDB" id="9780674at2"/>
<dbReference type="AlphaFoldDB" id="A0A511XF89"/>
<proteinExistence type="predicted"/>
<dbReference type="PANTHER" id="PTHR42110:SF1">
    <property type="entry name" value="L-ASPARAGINASE, PUTATIVE (AFU_ORTHOLOGUE AFUA_3G11890)-RELATED"/>
    <property type="match status" value="1"/>
</dbReference>
<dbReference type="STRING" id="1120919.GCA_000429165_03761"/>
<evidence type="ECO:0000313" key="1">
    <source>
        <dbReference type="EMBL" id="GEN61617.1"/>
    </source>
</evidence>
<comment type="caution">
    <text evidence="1">The sequence shown here is derived from an EMBL/GenBank/DDBJ whole genome shotgun (WGS) entry which is preliminary data.</text>
</comment>
<keyword evidence="2" id="KW-1185">Reference proteome</keyword>
<accession>A0A511XF89</accession>